<dbReference type="Pfam" id="PF05954">
    <property type="entry name" value="Phage_GPD"/>
    <property type="match status" value="1"/>
</dbReference>
<evidence type="ECO:0000313" key="3">
    <source>
        <dbReference type="Proteomes" id="UP000078148"/>
    </source>
</evidence>
<sequence>MTLLFKGIGYESLRLDGPIHPQRLNELSITRKLNEHGYMTVTGILPEEEGAQAIQTELEGQPVVLRQLDEEGHSVRRLFHGRITRFTVHCIRSIYTFELEAISQSGQMDMERKWRSFQHTEQTYADLVATVVREYTYGDAIDTIANATTLGGLILQYDETDWQFLKRLASRFGSVLVPEITAASPKVFFGMPEGKSYTLGEDTFYRIRKTFGQTRSAGGEVEEYSTHASASSNNKPMPGYISYFIDSLHYYALGDHLTLPASAGSTELVVVQADTVLRDGLLETSYELQHSQQIRFYSYDNEQIIGITLTGTVQEVAADFVRVKLDIDEDYYHKHPKAAVNKELGWFPVSTPYAAEQHTGWYDMPEKGEQVELHIPNSLESNAHVMGSLRQQSSGVSDPDTKIWSHPAGSQVQMDGQELRLSTSGHMTISLQPDSGIEITSPGSIGIQGGSVQLHASQLLSLEAGEAIRLKGSQSSMIVDGDTDLHAPTIHEVGTVKAPVVVADLAPVPEPPLMTVEAYQSGQAAAQQQKSKVSAKVTPPTDTARTTALSGLLSKAMGSIPLVLGGAALMATGAPMAGITGAMMMISAGAPVRVSGNTNGGGGSKKGGLLGVLGKLVSTASHLYNTATENEQNARFAMFRALGKVFTQARHISKLITDPKEYIRQVHTEMDHAYRTYQQVPPEIRQYWNARYAAYQAANSKPEYDFSQYHKVFLNGQWYLSKDGKLDQDALRATKAYKEEIKKGTIQSEEAGGQQDIMLEQLNAAEAGYNLWNGQPISEAQFHLMQIDYVMSNVPGIGGLRRGIGINGPVRQPVDIKFPNRRIPSNQIPSRIKENKDADITYYRVQGGTPPNASWERIKINGDTSISIEKGINVNISTGNIEHARYFLREKRPGGEIVAFDMPKWFDDFVKETAIDQKGYKKNPMNQSKKAPKIVDPTTPGDSYEFPPIWSEWFEEYAKNGRRIDDVKD</sequence>
<dbReference type="OrthoDB" id="2088335at2"/>
<organism evidence="2 3">
    <name type="scientific">Paenibacillus bovis</name>
    <dbReference type="NCBI Taxonomy" id="1616788"/>
    <lineage>
        <taxon>Bacteria</taxon>
        <taxon>Bacillati</taxon>
        <taxon>Bacillota</taxon>
        <taxon>Bacilli</taxon>
        <taxon>Bacillales</taxon>
        <taxon>Paenibacillaceae</taxon>
        <taxon>Paenibacillus</taxon>
    </lineage>
</organism>
<dbReference type="EMBL" id="CP013023">
    <property type="protein sequence ID" value="ANF97582.1"/>
    <property type="molecule type" value="Genomic_DNA"/>
</dbReference>
<dbReference type="Gene3D" id="3.55.50.10">
    <property type="entry name" value="Baseplate protein-like domains"/>
    <property type="match status" value="1"/>
</dbReference>
<evidence type="ECO:0008006" key="4">
    <source>
        <dbReference type="Google" id="ProtNLM"/>
    </source>
</evidence>
<protein>
    <recommendedName>
        <fullName evidence="4">Gp5/Type VI secretion system Vgr protein OB-fold domain-containing protein</fullName>
    </recommendedName>
</protein>
<keyword evidence="3" id="KW-1185">Reference proteome</keyword>
<dbReference type="STRING" id="1616788.AR543_17255"/>
<name>A0A172ZJK7_9BACL</name>
<evidence type="ECO:0000256" key="1">
    <source>
        <dbReference type="SAM" id="MobiDB-lite"/>
    </source>
</evidence>
<dbReference type="KEGG" id="pbv:AR543_17255"/>
<reference evidence="3" key="1">
    <citation type="submission" date="2015-10" db="EMBL/GenBank/DDBJ databases">
        <title>Genome of Paenibacillus bovis sp. nov.</title>
        <authorList>
            <person name="Wu Z."/>
            <person name="Gao C."/>
            <person name="Liu Z."/>
            <person name="Zheng H."/>
        </authorList>
    </citation>
    <scope>NUCLEOTIDE SEQUENCE [LARGE SCALE GENOMIC DNA]</scope>
    <source>
        <strain evidence="3">BD3526</strain>
    </source>
</reference>
<reference evidence="2 3" key="2">
    <citation type="journal article" date="2016" name="Int. J. Syst. Evol. Microbiol.">
        <title>Paenibacillus bovis sp. nov., isolated from raw yak (Bos grunniens) milk.</title>
        <authorList>
            <person name="Gao C."/>
            <person name="Han J."/>
            <person name="Liu Z."/>
            <person name="Xu X."/>
            <person name="Hang F."/>
            <person name="Wu Z."/>
        </authorList>
    </citation>
    <scope>NUCLEOTIDE SEQUENCE [LARGE SCALE GENOMIC DNA]</scope>
    <source>
        <strain evidence="2 3">BD3526</strain>
    </source>
</reference>
<dbReference type="Proteomes" id="UP000078148">
    <property type="component" value="Chromosome"/>
</dbReference>
<dbReference type="RefSeq" id="WP_060535683.1">
    <property type="nucleotide sequence ID" value="NZ_CP013023.1"/>
</dbReference>
<gene>
    <name evidence="2" type="ORF">AR543_17255</name>
</gene>
<feature type="region of interest" description="Disordered" evidence="1">
    <location>
        <begin position="921"/>
        <end position="941"/>
    </location>
</feature>
<dbReference type="SUPFAM" id="SSF69279">
    <property type="entry name" value="Phage tail proteins"/>
    <property type="match status" value="1"/>
</dbReference>
<evidence type="ECO:0000313" key="2">
    <source>
        <dbReference type="EMBL" id="ANF97582.1"/>
    </source>
</evidence>
<dbReference type="AlphaFoldDB" id="A0A172ZJK7"/>
<dbReference type="Gene3D" id="2.30.110.50">
    <property type="match status" value="1"/>
</dbReference>
<proteinExistence type="predicted"/>
<accession>A0A172ZJK7</accession>